<organism evidence="1 2">
    <name type="scientific">Gossypium australe</name>
    <dbReference type="NCBI Taxonomy" id="47621"/>
    <lineage>
        <taxon>Eukaryota</taxon>
        <taxon>Viridiplantae</taxon>
        <taxon>Streptophyta</taxon>
        <taxon>Embryophyta</taxon>
        <taxon>Tracheophyta</taxon>
        <taxon>Spermatophyta</taxon>
        <taxon>Magnoliopsida</taxon>
        <taxon>eudicotyledons</taxon>
        <taxon>Gunneridae</taxon>
        <taxon>Pentapetalae</taxon>
        <taxon>rosids</taxon>
        <taxon>malvids</taxon>
        <taxon>Malvales</taxon>
        <taxon>Malvaceae</taxon>
        <taxon>Malvoideae</taxon>
        <taxon>Gossypium</taxon>
    </lineage>
</organism>
<dbReference type="EMBL" id="SMMG02000005">
    <property type="protein sequence ID" value="KAA3474006.1"/>
    <property type="molecule type" value="Genomic_DNA"/>
</dbReference>
<name>A0A5B6VYG5_9ROSI</name>
<dbReference type="OrthoDB" id="998229at2759"/>
<evidence type="ECO:0000313" key="1">
    <source>
        <dbReference type="EMBL" id="KAA3474006.1"/>
    </source>
</evidence>
<keyword evidence="2" id="KW-1185">Reference proteome</keyword>
<proteinExistence type="predicted"/>
<evidence type="ECO:0000313" key="2">
    <source>
        <dbReference type="Proteomes" id="UP000325315"/>
    </source>
</evidence>
<dbReference type="Proteomes" id="UP000325315">
    <property type="component" value="Unassembled WGS sequence"/>
</dbReference>
<reference evidence="2" key="1">
    <citation type="journal article" date="2019" name="Plant Biotechnol. J.">
        <title>Genome sequencing of the Australian wild diploid species Gossypium australe highlights disease resistance and delayed gland morphogenesis.</title>
        <authorList>
            <person name="Cai Y."/>
            <person name="Cai X."/>
            <person name="Wang Q."/>
            <person name="Wang P."/>
            <person name="Zhang Y."/>
            <person name="Cai C."/>
            <person name="Xu Y."/>
            <person name="Wang K."/>
            <person name="Zhou Z."/>
            <person name="Wang C."/>
            <person name="Geng S."/>
            <person name="Li B."/>
            <person name="Dong Q."/>
            <person name="Hou Y."/>
            <person name="Wang H."/>
            <person name="Ai P."/>
            <person name="Liu Z."/>
            <person name="Yi F."/>
            <person name="Sun M."/>
            <person name="An G."/>
            <person name="Cheng J."/>
            <person name="Zhang Y."/>
            <person name="Shi Q."/>
            <person name="Xie Y."/>
            <person name="Shi X."/>
            <person name="Chang Y."/>
            <person name="Huang F."/>
            <person name="Chen Y."/>
            <person name="Hong S."/>
            <person name="Mi L."/>
            <person name="Sun Q."/>
            <person name="Zhang L."/>
            <person name="Zhou B."/>
            <person name="Peng R."/>
            <person name="Zhang X."/>
            <person name="Liu F."/>
        </authorList>
    </citation>
    <scope>NUCLEOTIDE SEQUENCE [LARGE SCALE GENOMIC DNA]</scope>
    <source>
        <strain evidence="2">cv. PA1801</strain>
    </source>
</reference>
<sequence length="62" mass="7181">MIENHHSKENVVANALSRKLVGELRAMLMQLMEQRVQCNFALNDEEVICFYGRLCVPCNEEL</sequence>
<accession>A0A5B6VYG5</accession>
<gene>
    <name evidence="1" type="ORF">EPI10_024340</name>
</gene>
<protein>
    <submittedName>
        <fullName evidence="1">Integrase</fullName>
    </submittedName>
</protein>
<dbReference type="AlphaFoldDB" id="A0A5B6VYG5"/>
<comment type="caution">
    <text evidence="1">The sequence shown here is derived from an EMBL/GenBank/DDBJ whole genome shotgun (WGS) entry which is preliminary data.</text>
</comment>